<accession>A0A8H3QYY7</accession>
<comment type="subcellular location">
    <subcellularLocation>
        <location evidence="2">Cytoplasm</location>
    </subcellularLocation>
    <subcellularLocation>
        <location evidence="1">Nucleus</location>
    </subcellularLocation>
</comment>
<dbReference type="GO" id="GO:0032259">
    <property type="term" value="P:methylation"/>
    <property type="evidence" value="ECO:0007669"/>
    <property type="project" value="UniProtKB-KW"/>
</dbReference>
<keyword evidence="5" id="KW-0963">Cytoplasm</keyword>
<evidence type="ECO:0000256" key="1">
    <source>
        <dbReference type="ARBA" id="ARBA00004123"/>
    </source>
</evidence>
<dbReference type="InterPro" id="IPR029063">
    <property type="entry name" value="SAM-dependent_MTases_sf"/>
</dbReference>
<dbReference type="EMBL" id="BLAL01000252">
    <property type="protein sequence ID" value="GES96637.1"/>
    <property type="molecule type" value="Genomic_DNA"/>
</dbReference>
<evidence type="ECO:0000256" key="6">
    <source>
        <dbReference type="ARBA" id="ARBA00022603"/>
    </source>
</evidence>
<dbReference type="GO" id="GO:0018025">
    <property type="term" value="F:calmodulin-lysine N-methyltransferase activity"/>
    <property type="evidence" value="ECO:0007669"/>
    <property type="project" value="UniProtKB-EC"/>
</dbReference>
<dbReference type="PANTHER" id="PTHR13539">
    <property type="entry name" value="CALMODULIN-LYSINE N-METHYLTRANSFERASE"/>
    <property type="match status" value="1"/>
</dbReference>
<evidence type="ECO:0000313" key="9">
    <source>
        <dbReference type="EMBL" id="GES96637.1"/>
    </source>
</evidence>
<dbReference type="OrthoDB" id="413520at2759"/>
<protein>
    <recommendedName>
        <fullName evidence="4">Calmodulin-lysine N-methyltransferase</fullName>
        <ecNumber evidence="3">2.1.1.60</ecNumber>
    </recommendedName>
</protein>
<evidence type="ECO:0000256" key="3">
    <source>
        <dbReference type="ARBA" id="ARBA00011914"/>
    </source>
</evidence>
<keyword evidence="6 9" id="KW-0489">Methyltransferase</keyword>
<gene>
    <name evidence="9" type="ORF">RCL2_002325900</name>
</gene>
<proteinExistence type="predicted"/>
<dbReference type="InterPro" id="IPR025800">
    <property type="entry name" value="CaM-Lys-N-MeTrfase"/>
</dbReference>
<comment type="caution">
    <text evidence="9">The sequence shown here is derived from an EMBL/GenBank/DDBJ whole genome shotgun (WGS) entry which is preliminary data.</text>
</comment>
<dbReference type="PANTHER" id="PTHR13539:SF3">
    <property type="entry name" value="CALMODULIN-LYSINE N-METHYLTRANSFERASE"/>
    <property type="match status" value="1"/>
</dbReference>
<dbReference type="Gene3D" id="3.40.50.150">
    <property type="entry name" value="Vaccinia Virus protein VP39"/>
    <property type="match status" value="1"/>
</dbReference>
<keyword evidence="8" id="KW-0539">Nucleus</keyword>
<evidence type="ECO:0000256" key="4">
    <source>
        <dbReference type="ARBA" id="ARBA00020594"/>
    </source>
</evidence>
<evidence type="ECO:0000256" key="8">
    <source>
        <dbReference type="ARBA" id="ARBA00023242"/>
    </source>
</evidence>
<evidence type="ECO:0000256" key="2">
    <source>
        <dbReference type="ARBA" id="ARBA00004496"/>
    </source>
</evidence>
<dbReference type="Proteomes" id="UP000615446">
    <property type="component" value="Unassembled WGS sequence"/>
</dbReference>
<evidence type="ECO:0000256" key="5">
    <source>
        <dbReference type="ARBA" id="ARBA00022490"/>
    </source>
</evidence>
<dbReference type="Pfam" id="PF10294">
    <property type="entry name" value="Methyltransf_16"/>
    <property type="match status" value="1"/>
</dbReference>
<organism evidence="9 10">
    <name type="scientific">Rhizophagus clarus</name>
    <dbReference type="NCBI Taxonomy" id="94130"/>
    <lineage>
        <taxon>Eukaryota</taxon>
        <taxon>Fungi</taxon>
        <taxon>Fungi incertae sedis</taxon>
        <taxon>Mucoromycota</taxon>
        <taxon>Glomeromycotina</taxon>
        <taxon>Glomeromycetes</taxon>
        <taxon>Glomerales</taxon>
        <taxon>Glomeraceae</taxon>
        <taxon>Rhizophagus</taxon>
    </lineage>
</organism>
<evidence type="ECO:0000313" key="10">
    <source>
        <dbReference type="Proteomes" id="UP000615446"/>
    </source>
</evidence>
<dbReference type="InterPro" id="IPR019410">
    <property type="entry name" value="Methyltransf_16"/>
</dbReference>
<dbReference type="EC" id="2.1.1.60" evidence="3"/>
<keyword evidence="7 9" id="KW-0808">Transferase</keyword>
<name>A0A8H3QYY7_9GLOM</name>
<reference evidence="9" key="1">
    <citation type="submission" date="2019-10" db="EMBL/GenBank/DDBJ databases">
        <title>Conservation and host-specific expression of non-tandemly repeated heterogenous ribosome RNA gene in arbuscular mycorrhizal fungi.</title>
        <authorList>
            <person name="Maeda T."/>
            <person name="Kobayashi Y."/>
            <person name="Nakagawa T."/>
            <person name="Ezawa T."/>
            <person name="Yamaguchi K."/>
            <person name="Bino T."/>
            <person name="Nishimoto Y."/>
            <person name="Shigenobu S."/>
            <person name="Kawaguchi M."/>
        </authorList>
    </citation>
    <scope>NUCLEOTIDE SEQUENCE</scope>
    <source>
        <strain evidence="9">HR1</strain>
    </source>
</reference>
<dbReference type="GO" id="GO:0005737">
    <property type="term" value="C:cytoplasm"/>
    <property type="evidence" value="ECO:0007669"/>
    <property type="project" value="UniProtKB-SubCell"/>
</dbReference>
<dbReference type="GO" id="GO:0005634">
    <property type="term" value="C:nucleus"/>
    <property type="evidence" value="ECO:0007669"/>
    <property type="project" value="UniProtKB-SubCell"/>
</dbReference>
<dbReference type="AlphaFoldDB" id="A0A8H3QYY7"/>
<sequence>MNSKKIAAQTRWKLLQSVVLSSYNTEDTKDLINSTSDINDVYTPQILKRNHREFNLFSRQKKDLTNEEWVTYDLHDHLTLDIRIKIPKAIDLKTSFASEYSGFLNTGNICVWPAEEVLGYYCMKNEKLFRDKNVCELGGGMCALAGLIVATKCHPQSVALTDGNPNCVNIS</sequence>
<evidence type="ECO:0000256" key="7">
    <source>
        <dbReference type="ARBA" id="ARBA00022679"/>
    </source>
</evidence>